<dbReference type="PROSITE" id="PS50106">
    <property type="entry name" value="PDZ"/>
    <property type="match status" value="1"/>
</dbReference>
<dbReference type="InterPro" id="IPR009003">
    <property type="entry name" value="Peptidase_S1_PA"/>
</dbReference>
<feature type="domain" description="PDZ" evidence="5">
    <location>
        <begin position="434"/>
        <end position="521"/>
    </location>
</feature>
<evidence type="ECO:0000313" key="6">
    <source>
        <dbReference type="EMBL" id="CEA08685.1"/>
    </source>
</evidence>
<dbReference type="SMART" id="SM00228">
    <property type="entry name" value="PDZ"/>
    <property type="match status" value="1"/>
</dbReference>
<dbReference type="GO" id="GO:0004252">
    <property type="term" value="F:serine-type endopeptidase activity"/>
    <property type="evidence" value="ECO:0007669"/>
    <property type="project" value="InterPro"/>
</dbReference>
<feature type="compositionally biased region" description="Pro residues" evidence="4">
    <location>
        <begin position="13"/>
        <end position="23"/>
    </location>
</feature>
<dbReference type="InterPro" id="IPR036034">
    <property type="entry name" value="PDZ_sf"/>
</dbReference>
<evidence type="ECO:0000256" key="2">
    <source>
        <dbReference type="ARBA" id="ARBA00022670"/>
    </source>
</evidence>
<reference evidence="6" key="1">
    <citation type="submission" date="2014-07" db="EMBL/GenBank/DDBJ databases">
        <authorList>
            <person name="Urmite Genomes Urmite Genomes"/>
        </authorList>
    </citation>
    <scope>NUCLEOTIDE SEQUENCE</scope>
    <source>
        <strain evidence="6">11W110_air</strain>
    </source>
</reference>
<dbReference type="Gene3D" id="2.30.42.10">
    <property type="match status" value="1"/>
</dbReference>
<feature type="region of interest" description="Disordered" evidence="4">
    <location>
        <begin position="1"/>
        <end position="65"/>
    </location>
</feature>
<gene>
    <name evidence="6" type="primary">degP</name>
    <name evidence="6" type="ORF">BN1051_02042</name>
</gene>
<dbReference type="GO" id="GO:0006508">
    <property type="term" value="P:proteolysis"/>
    <property type="evidence" value="ECO:0007669"/>
    <property type="project" value="UniProtKB-KW"/>
</dbReference>
<dbReference type="PANTHER" id="PTHR22939:SF129">
    <property type="entry name" value="SERINE PROTEASE HTRA2, MITOCHONDRIAL"/>
    <property type="match status" value="1"/>
</dbReference>
<dbReference type="PRINTS" id="PR00834">
    <property type="entry name" value="PROTEASES2C"/>
</dbReference>
<dbReference type="EMBL" id="LN483071">
    <property type="protein sequence ID" value="CEA08685.1"/>
    <property type="molecule type" value="Genomic_DNA"/>
</dbReference>
<dbReference type="PATRIC" id="fig|1461584.3.peg.2019"/>
<feature type="region of interest" description="Disordered" evidence="4">
    <location>
        <begin position="326"/>
        <end position="362"/>
    </location>
</feature>
<dbReference type="Pfam" id="PF13365">
    <property type="entry name" value="Trypsin_2"/>
    <property type="match status" value="1"/>
</dbReference>
<dbReference type="PANTHER" id="PTHR22939">
    <property type="entry name" value="SERINE PROTEASE FAMILY S1C HTRA-RELATED"/>
    <property type="match status" value="1"/>
</dbReference>
<keyword evidence="2 6" id="KW-0645">Protease</keyword>
<dbReference type="SUPFAM" id="SSF50156">
    <property type="entry name" value="PDZ domain-like"/>
    <property type="match status" value="1"/>
</dbReference>
<protein>
    <submittedName>
        <fullName evidence="6">Periplasmic serine endoprotease DegP</fullName>
    </submittedName>
</protein>
<keyword evidence="3" id="KW-0378">Hydrolase</keyword>
<accession>A0A078MR12</accession>
<dbReference type="InterPro" id="IPR001940">
    <property type="entry name" value="Peptidase_S1C"/>
</dbReference>
<sequence length="536" mass="52256">MSEHFGGTEGPQRPLPPRPPAPPSGGASATGAAAPDAGVQPAENAAVGGAHAASEQRGYGAAPPEGTPYGTAYSGTAYNDAGYNDAGYNDAGYNGTGYNGAGYSGAGSPNPGGAGDGAAPYGGFGQAPGSAPAAAGRRRHGTGTLVSAMLIAGLLGGAVAVGADAVLDNGDVTAGTTGQERSVIVNNEDSVNAVTAAAVKASPSVVTLDVSAGGSSGTGSGIILDTDGHILTNTHVVTLGGTASDPSVSVQLNDGRVFQAAVVGTDPLSDLAVVKIDADGLTAAELGSSDDLNVGDRVIAIGSPLGLAGTVTDGIVSTLDRTISVQSSAAPEDGSDTSEQAPDDENWFRFAPPDGSSQNQSTASSSIFLNVIQTDAAINHGNSGGALVNTSGQIIGVNVAIASASSTSASEEGGNIGVGFSIPISYAQRVAEEIIDTGSASHGFLGVTVQPATASDTSSFTVGAEVAETVPDSPGARAGLRPGDVVTAVDGIPVTDAQALTAAVRMQPAGAKVSIDYTRDGQPQTAEVTLGDSADQ</sequence>
<proteinExistence type="inferred from homology"/>
<dbReference type="InterPro" id="IPR043504">
    <property type="entry name" value="Peptidase_S1_PA_chymotrypsin"/>
</dbReference>
<evidence type="ECO:0000256" key="1">
    <source>
        <dbReference type="ARBA" id="ARBA00010541"/>
    </source>
</evidence>
<organism evidence="6">
    <name type="scientific">Arthrobacter saudimassiliensis</name>
    <dbReference type="NCBI Taxonomy" id="1461584"/>
    <lineage>
        <taxon>Bacteria</taxon>
        <taxon>Bacillati</taxon>
        <taxon>Actinomycetota</taxon>
        <taxon>Actinomycetes</taxon>
        <taxon>Micrococcales</taxon>
        <taxon>Micrococcaceae</taxon>
        <taxon>Arthrobacter</taxon>
    </lineage>
</organism>
<dbReference type="InterPro" id="IPR001478">
    <property type="entry name" value="PDZ"/>
</dbReference>
<name>A0A078MR12_9MICC</name>
<evidence type="ECO:0000259" key="5">
    <source>
        <dbReference type="PROSITE" id="PS50106"/>
    </source>
</evidence>
<evidence type="ECO:0000256" key="3">
    <source>
        <dbReference type="ARBA" id="ARBA00022801"/>
    </source>
</evidence>
<dbReference type="Pfam" id="PF13180">
    <property type="entry name" value="PDZ_2"/>
    <property type="match status" value="1"/>
</dbReference>
<comment type="similarity">
    <text evidence="1">Belongs to the peptidase S1C family.</text>
</comment>
<dbReference type="AlphaFoldDB" id="A0A078MR12"/>
<feature type="region of interest" description="Disordered" evidence="4">
    <location>
        <begin position="517"/>
        <end position="536"/>
    </location>
</feature>
<dbReference type="Gene3D" id="2.40.10.10">
    <property type="entry name" value="Trypsin-like serine proteases"/>
    <property type="match status" value="2"/>
</dbReference>
<dbReference type="SUPFAM" id="SSF50494">
    <property type="entry name" value="Trypsin-like serine proteases"/>
    <property type="match status" value="1"/>
</dbReference>
<feature type="compositionally biased region" description="Low complexity" evidence="4">
    <location>
        <begin position="24"/>
        <end position="53"/>
    </location>
</feature>
<evidence type="ECO:0000256" key="4">
    <source>
        <dbReference type="SAM" id="MobiDB-lite"/>
    </source>
</evidence>
<feature type="compositionally biased region" description="Acidic residues" evidence="4">
    <location>
        <begin position="333"/>
        <end position="345"/>
    </location>
</feature>